<feature type="chain" id="PRO_5028938406" evidence="1">
    <location>
        <begin position="28"/>
        <end position="209"/>
    </location>
</feature>
<dbReference type="Pfam" id="PF16233">
    <property type="entry name" value="DUF4893"/>
    <property type="match status" value="1"/>
</dbReference>
<dbReference type="RefSeq" id="WP_187764010.1">
    <property type="nucleotide sequence ID" value="NZ_JANQBJ010000001.1"/>
</dbReference>
<evidence type="ECO:0000313" key="3">
    <source>
        <dbReference type="Proteomes" id="UP000516148"/>
    </source>
</evidence>
<dbReference type="EMBL" id="CP061038">
    <property type="protein sequence ID" value="QNQ11705.1"/>
    <property type="molecule type" value="Genomic_DNA"/>
</dbReference>
<evidence type="ECO:0000313" key="2">
    <source>
        <dbReference type="EMBL" id="QNQ11705.1"/>
    </source>
</evidence>
<organism evidence="2 3">
    <name type="scientific">Sphingomonas alpina</name>
    <dbReference type="NCBI Taxonomy" id="653931"/>
    <lineage>
        <taxon>Bacteria</taxon>
        <taxon>Pseudomonadati</taxon>
        <taxon>Pseudomonadota</taxon>
        <taxon>Alphaproteobacteria</taxon>
        <taxon>Sphingomonadales</taxon>
        <taxon>Sphingomonadaceae</taxon>
        <taxon>Sphingomonas</taxon>
    </lineage>
</organism>
<keyword evidence="1" id="KW-0732">Signal</keyword>
<evidence type="ECO:0000256" key="1">
    <source>
        <dbReference type="SAM" id="SignalP"/>
    </source>
</evidence>
<feature type="signal peptide" evidence="1">
    <location>
        <begin position="1"/>
        <end position="27"/>
    </location>
</feature>
<dbReference type="KEGG" id="spap:H3Z74_11540"/>
<proteinExistence type="predicted"/>
<sequence>MKRFGFALAACGALMACGGKGASPATASTPAALDWRQVATKGDRIRLRNWRDAWMTALAKAQASGNGQAIAAEGVLFDPDRALSNALPPAGSYRCRVFKLGANGTAAHDFIAYPWFGCRVDAEGEVSSFYKSNGSQRPVGLAFPDGDMRGVFLGTMVFGDETTALDYGRDADRDMAGIIDRVDDKRWRIALPYPKFESILDVVEIVPAS</sequence>
<name>A0A7H0LPV2_9SPHN</name>
<accession>A0A7H0LPV2</accession>
<dbReference type="InterPro" id="IPR032609">
    <property type="entry name" value="DUF4893"/>
</dbReference>
<gene>
    <name evidence="2" type="ORF">H3Z74_11540</name>
</gene>
<keyword evidence="3" id="KW-1185">Reference proteome</keyword>
<dbReference type="Proteomes" id="UP000516148">
    <property type="component" value="Chromosome"/>
</dbReference>
<dbReference type="PROSITE" id="PS51257">
    <property type="entry name" value="PROKAR_LIPOPROTEIN"/>
    <property type="match status" value="1"/>
</dbReference>
<reference evidence="2 3" key="1">
    <citation type="submission" date="2020-09" db="EMBL/GenBank/DDBJ databases">
        <title>Sphingomonas sp., a new species isolated from pork steak.</title>
        <authorList>
            <person name="Heidler von Heilborn D."/>
        </authorList>
    </citation>
    <scope>NUCLEOTIDE SEQUENCE [LARGE SCALE GENOMIC DNA]</scope>
    <source>
        <strain evidence="3">S8-3T</strain>
    </source>
</reference>
<dbReference type="AlphaFoldDB" id="A0A7H0LPV2"/>
<protein>
    <submittedName>
        <fullName evidence="2">DUF4893 domain-containing protein</fullName>
    </submittedName>
</protein>